<dbReference type="EC" id="4.2.1.7" evidence="3"/>
<name>A0ABS2NCG0_9BACI</name>
<proteinExistence type="predicted"/>
<sequence>MVMLLGQNQNGQIYNERKIFLIEQTFKLEDSCIVMTSRDNVATLLHDVKAGESISFTIEGNTHNLVVKQEVKFGHKVALQSINKGEQIIKYGEPIGKATQFIDMGEHVHVQNLEGTRGRGDLKAEKEVNSQ</sequence>
<keyword evidence="4" id="KW-1185">Reference proteome</keyword>
<keyword evidence="1 3" id="KW-0456">Lyase</keyword>
<dbReference type="InterPro" id="IPR013974">
    <property type="entry name" value="SAF"/>
</dbReference>
<feature type="domain" description="SAF" evidence="2">
    <location>
        <begin position="39"/>
        <end position="114"/>
    </location>
</feature>
<dbReference type="SMART" id="SM00858">
    <property type="entry name" value="SAF"/>
    <property type="match status" value="1"/>
</dbReference>
<dbReference type="EMBL" id="JAFBDZ010000002">
    <property type="protein sequence ID" value="MBM7585531.1"/>
    <property type="molecule type" value="Genomic_DNA"/>
</dbReference>
<protein>
    <submittedName>
        <fullName evidence="3">Altronate dehydratase small subunit</fullName>
        <ecNumber evidence="3">4.2.1.7</ecNumber>
    </submittedName>
</protein>
<dbReference type="PANTHER" id="PTHR30536:SF5">
    <property type="entry name" value="ALTRONATE DEHYDRATASE"/>
    <property type="match status" value="1"/>
</dbReference>
<reference evidence="3 4" key="1">
    <citation type="submission" date="2021-01" db="EMBL/GenBank/DDBJ databases">
        <title>Genomic Encyclopedia of Type Strains, Phase IV (KMG-IV): sequencing the most valuable type-strain genomes for metagenomic binning, comparative biology and taxonomic classification.</title>
        <authorList>
            <person name="Goeker M."/>
        </authorList>
    </citation>
    <scope>NUCLEOTIDE SEQUENCE [LARGE SCALE GENOMIC DNA]</scope>
    <source>
        <strain evidence="3 4">DSM 24834</strain>
    </source>
</reference>
<dbReference type="Proteomes" id="UP001646157">
    <property type="component" value="Unassembled WGS sequence"/>
</dbReference>
<dbReference type="PANTHER" id="PTHR30536">
    <property type="entry name" value="ALTRONATE/GALACTARATE DEHYDRATASE"/>
    <property type="match status" value="1"/>
</dbReference>
<dbReference type="InterPro" id="IPR052172">
    <property type="entry name" value="UxaA_altronate/galactarate_dh"/>
</dbReference>
<dbReference type="Gene3D" id="2.30.130.110">
    <property type="match status" value="1"/>
</dbReference>
<accession>A0ABS2NCG0</accession>
<dbReference type="Pfam" id="PF08666">
    <property type="entry name" value="SAF"/>
    <property type="match status" value="1"/>
</dbReference>
<evidence type="ECO:0000313" key="4">
    <source>
        <dbReference type="Proteomes" id="UP001646157"/>
    </source>
</evidence>
<evidence type="ECO:0000259" key="2">
    <source>
        <dbReference type="SMART" id="SM00858"/>
    </source>
</evidence>
<dbReference type="CDD" id="cd11613">
    <property type="entry name" value="SAF_AH_GD"/>
    <property type="match status" value="1"/>
</dbReference>
<organism evidence="3 4">
    <name type="scientific">Rossellomorea pakistanensis</name>
    <dbReference type="NCBI Taxonomy" id="992288"/>
    <lineage>
        <taxon>Bacteria</taxon>
        <taxon>Bacillati</taxon>
        <taxon>Bacillota</taxon>
        <taxon>Bacilli</taxon>
        <taxon>Bacillales</taxon>
        <taxon>Bacillaceae</taxon>
        <taxon>Rossellomorea</taxon>
    </lineage>
</organism>
<comment type="caution">
    <text evidence="3">The sequence shown here is derived from an EMBL/GenBank/DDBJ whole genome shotgun (WGS) entry which is preliminary data.</text>
</comment>
<dbReference type="InterPro" id="IPR044144">
    <property type="entry name" value="SAF_UxaA/GarD"/>
</dbReference>
<evidence type="ECO:0000256" key="1">
    <source>
        <dbReference type="ARBA" id="ARBA00023239"/>
    </source>
</evidence>
<dbReference type="GO" id="GO:0008789">
    <property type="term" value="F:altronate dehydratase activity"/>
    <property type="evidence" value="ECO:0007669"/>
    <property type="project" value="UniProtKB-EC"/>
</dbReference>
<gene>
    <name evidence="3" type="ORF">JOC86_002073</name>
</gene>
<evidence type="ECO:0000313" key="3">
    <source>
        <dbReference type="EMBL" id="MBM7585531.1"/>
    </source>
</evidence>